<evidence type="ECO:0000313" key="1">
    <source>
        <dbReference type="EMBL" id="PNP96417.1"/>
    </source>
</evidence>
<organism evidence="1 2">
    <name type="scientific">Hoylesella timonensis</name>
    <dbReference type="NCBI Taxonomy" id="386414"/>
    <lineage>
        <taxon>Bacteria</taxon>
        <taxon>Pseudomonadati</taxon>
        <taxon>Bacteroidota</taxon>
        <taxon>Bacteroidia</taxon>
        <taxon>Bacteroidales</taxon>
        <taxon>Prevotellaceae</taxon>
        <taxon>Hoylesella</taxon>
    </lineage>
</organism>
<dbReference type="Proteomes" id="UP000236634">
    <property type="component" value="Unassembled WGS sequence"/>
</dbReference>
<dbReference type="EMBL" id="NBAX01000001">
    <property type="protein sequence ID" value="PNP96417.1"/>
    <property type="molecule type" value="Genomic_DNA"/>
</dbReference>
<evidence type="ECO:0000313" key="2">
    <source>
        <dbReference type="Proteomes" id="UP000236634"/>
    </source>
</evidence>
<accession>A0A2K0XPD9</accession>
<reference evidence="1 2" key="1">
    <citation type="submission" date="2017-03" db="EMBL/GenBank/DDBJ databases">
        <authorList>
            <person name="Afonso C.L."/>
            <person name="Miller P.J."/>
            <person name="Scott M.A."/>
            <person name="Spackman E."/>
            <person name="Goraichik I."/>
            <person name="Dimitrov K.M."/>
            <person name="Suarez D.L."/>
            <person name="Swayne D.E."/>
        </authorList>
    </citation>
    <scope>NUCLEOTIDE SEQUENCE [LARGE SCALE GENOMIC DNA]</scope>
    <source>
        <strain evidence="1 2">DNF00076</strain>
    </source>
</reference>
<gene>
    <name evidence="1" type="ORF">BFS16_00595</name>
</gene>
<sequence length="118" mass="13635">MREAPVYEPVADFHSPCIDDTAADKFVIHLQNLAAAISECKMQVLLPVEIQVNTAQIVIRSILQFKIPNLLHERIYSAIIISKERFHTMLAKIHATYIAQPKDFVDTFKLCEFNFYHF</sequence>
<comment type="caution">
    <text evidence="1">The sequence shown here is derived from an EMBL/GenBank/DDBJ whole genome shotgun (WGS) entry which is preliminary data.</text>
</comment>
<protein>
    <submittedName>
        <fullName evidence="1">Uncharacterized protein</fullName>
    </submittedName>
</protein>
<dbReference type="AlphaFoldDB" id="A0A2K0XPD9"/>
<proteinExistence type="predicted"/>
<name>A0A2K0XPD9_9BACT</name>